<accession>X0WBE8</accession>
<evidence type="ECO:0000313" key="1">
    <source>
        <dbReference type="EMBL" id="GAG21908.1"/>
    </source>
</evidence>
<protein>
    <submittedName>
        <fullName evidence="1">Uncharacterized protein</fullName>
    </submittedName>
</protein>
<comment type="caution">
    <text evidence="1">The sequence shown here is derived from an EMBL/GenBank/DDBJ whole genome shotgun (WGS) entry which is preliminary data.</text>
</comment>
<sequence length="52" mass="5788">MLIHPEPEFVDMRPLQNAPFCPISALGSNLNPQNTQCIPVVKILACLELEQN</sequence>
<reference evidence="1" key="1">
    <citation type="journal article" date="2014" name="Front. Microbiol.">
        <title>High frequency of phylogenetically diverse reductive dehalogenase-homologous genes in deep subseafloor sedimentary metagenomes.</title>
        <authorList>
            <person name="Kawai M."/>
            <person name="Futagami T."/>
            <person name="Toyoda A."/>
            <person name="Takaki Y."/>
            <person name="Nishi S."/>
            <person name="Hori S."/>
            <person name="Arai W."/>
            <person name="Tsubouchi T."/>
            <person name="Morono Y."/>
            <person name="Uchiyama I."/>
            <person name="Ito T."/>
            <person name="Fujiyama A."/>
            <person name="Inagaki F."/>
            <person name="Takami H."/>
        </authorList>
    </citation>
    <scope>NUCLEOTIDE SEQUENCE</scope>
    <source>
        <strain evidence="1">Expedition CK06-06</strain>
    </source>
</reference>
<dbReference type="AlphaFoldDB" id="X0WBE8"/>
<organism evidence="1">
    <name type="scientific">marine sediment metagenome</name>
    <dbReference type="NCBI Taxonomy" id="412755"/>
    <lineage>
        <taxon>unclassified sequences</taxon>
        <taxon>metagenomes</taxon>
        <taxon>ecological metagenomes</taxon>
    </lineage>
</organism>
<gene>
    <name evidence="1" type="ORF">S01H1_47486</name>
</gene>
<dbReference type="EMBL" id="BARS01030445">
    <property type="protein sequence ID" value="GAG21908.1"/>
    <property type="molecule type" value="Genomic_DNA"/>
</dbReference>
<proteinExistence type="predicted"/>
<name>X0WBE8_9ZZZZ</name>